<reference evidence="1" key="1">
    <citation type="submission" date="2016-02" db="EMBL/GenBank/DDBJ databases">
        <title>WGS assembly of Manihot esculenta.</title>
        <authorList>
            <person name="Bredeson J.V."/>
            <person name="Prochnik S.E."/>
            <person name="Lyons J.B."/>
            <person name="Schmutz J."/>
            <person name="Grimwood J."/>
            <person name="Vrebalov J."/>
            <person name="Bart R.S."/>
            <person name="Amuge T."/>
            <person name="Ferguson M.E."/>
            <person name="Green R."/>
            <person name="Putnam N."/>
            <person name="Stites J."/>
            <person name="Rounsley S."/>
            <person name="Rokhsar D.S."/>
        </authorList>
    </citation>
    <scope>NUCLEOTIDE SEQUENCE [LARGE SCALE GENOMIC DNA]</scope>
    <source>
        <tissue evidence="1">Leaf</tissue>
    </source>
</reference>
<proteinExistence type="predicted"/>
<dbReference type="EMBL" id="CM004397">
    <property type="protein sequence ID" value="OAY37804.1"/>
    <property type="molecule type" value="Genomic_DNA"/>
</dbReference>
<sequence length="48" mass="5486">MDIVAIIFSFTCAPRHVVLPTYSGHFFGPFLYCPFSGITLQFCSRRKN</sequence>
<organism evidence="1">
    <name type="scientific">Manihot esculenta</name>
    <name type="common">Cassava</name>
    <name type="synonym">Jatropha manihot</name>
    <dbReference type="NCBI Taxonomy" id="3983"/>
    <lineage>
        <taxon>Eukaryota</taxon>
        <taxon>Viridiplantae</taxon>
        <taxon>Streptophyta</taxon>
        <taxon>Embryophyta</taxon>
        <taxon>Tracheophyta</taxon>
        <taxon>Spermatophyta</taxon>
        <taxon>Magnoliopsida</taxon>
        <taxon>eudicotyledons</taxon>
        <taxon>Gunneridae</taxon>
        <taxon>Pentapetalae</taxon>
        <taxon>rosids</taxon>
        <taxon>fabids</taxon>
        <taxon>Malpighiales</taxon>
        <taxon>Euphorbiaceae</taxon>
        <taxon>Crotonoideae</taxon>
        <taxon>Manihoteae</taxon>
        <taxon>Manihot</taxon>
    </lineage>
</organism>
<name>A0A2C9V252_MANES</name>
<evidence type="ECO:0000313" key="1">
    <source>
        <dbReference type="EMBL" id="OAY37804.1"/>
    </source>
</evidence>
<dbReference type="AlphaFoldDB" id="A0A2C9V252"/>
<protein>
    <submittedName>
        <fullName evidence="1">Uncharacterized protein</fullName>
    </submittedName>
</protein>
<accession>A0A2C9V252</accession>
<gene>
    <name evidence="1" type="ORF">MANES_11G130300</name>
</gene>